<sequence length="93" mass="10206">MTISLVHQSLLVQTINMFKFLAICLFALIAVVAAKPGIIAPIAYASPFGYPYTAGYTAPIVASPYVSPYTYAATYASPYYTGYPYTSPLFFRR</sequence>
<dbReference type="Proteomes" id="UP000015102">
    <property type="component" value="Unassembled WGS sequence"/>
</dbReference>
<accession>T1GPY2</accession>
<reference evidence="1" key="2">
    <citation type="submission" date="2015-06" db="UniProtKB">
        <authorList>
            <consortium name="EnsemblMetazoa"/>
        </authorList>
    </citation>
    <scope>IDENTIFICATION</scope>
</reference>
<protein>
    <submittedName>
        <fullName evidence="1">Uncharacterized protein</fullName>
    </submittedName>
</protein>
<evidence type="ECO:0000313" key="2">
    <source>
        <dbReference type="Proteomes" id="UP000015102"/>
    </source>
</evidence>
<keyword evidence="2" id="KW-1185">Reference proteome</keyword>
<reference evidence="2" key="1">
    <citation type="submission" date="2013-02" db="EMBL/GenBank/DDBJ databases">
        <authorList>
            <person name="Hughes D."/>
        </authorList>
    </citation>
    <scope>NUCLEOTIDE SEQUENCE</scope>
    <source>
        <strain>Durham</strain>
        <strain evidence="2">NC isolate 2 -- Noor lab</strain>
    </source>
</reference>
<dbReference type="EnsemblMetazoa" id="MESCA005678-RA">
    <property type="protein sequence ID" value="MESCA005678-PA"/>
    <property type="gene ID" value="MESCA005678"/>
</dbReference>
<dbReference type="InterPro" id="IPR054721">
    <property type="entry name" value="GEO12453p1-like"/>
</dbReference>
<dbReference type="AlphaFoldDB" id="T1GPY2"/>
<name>T1GPY2_MEGSC</name>
<dbReference type="EMBL" id="CAQQ02090789">
    <property type="status" value="NOT_ANNOTATED_CDS"/>
    <property type="molecule type" value="Genomic_DNA"/>
</dbReference>
<dbReference type="Pfam" id="PF22861">
    <property type="entry name" value="GEO12453p1-like"/>
    <property type="match status" value="1"/>
</dbReference>
<evidence type="ECO:0000313" key="1">
    <source>
        <dbReference type="EnsemblMetazoa" id="MESCA005678-PA"/>
    </source>
</evidence>
<dbReference type="HOGENOM" id="CLU_190180_0_0_1"/>
<proteinExistence type="predicted"/>
<organism evidence="1 2">
    <name type="scientific">Megaselia scalaris</name>
    <name type="common">Humpbacked fly</name>
    <name type="synonym">Phora scalaris</name>
    <dbReference type="NCBI Taxonomy" id="36166"/>
    <lineage>
        <taxon>Eukaryota</taxon>
        <taxon>Metazoa</taxon>
        <taxon>Ecdysozoa</taxon>
        <taxon>Arthropoda</taxon>
        <taxon>Hexapoda</taxon>
        <taxon>Insecta</taxon>
        <taxon>Pterygota</taxon>
        <taxon>Neoptera</taxon>
        <taxon>Endopterygota</taxon>
        <taxon>Diptera</taxon>
        <taxon>Brachycera</taxon>
        <taxon>Muscomorpha</taxon>
        <taxon>Platypezoidea</taxon>
        <taxon>Phoridae</taxon>
        <taxon>Megaseliini</taxon>
        <taxon>Megaselia</taxon>
    </lineage>
</organism>